<reference evidence="1 2" key="1">
    <citation type="journal article" date="2021" name="Elife">
        <title>Chloroplast acquisition without the gene transfer in kleptoplastic sea slugs, Plakobranchus ocellatus.</title>
        <authorList>
            <person name="Maeda T."/>
            <person name="Takahashi S."/>
            <person name="Yoshida T."/>
            <person name="Shimamura S."/>
            <person name="Takaki Y."/>
            <person name="Nagai Y."/>
            <person name="Toyoda A."/>
            <person name="Suzuki Y."/>
            <person name="Arimoto A."/>
            <person name="Ishii H."/>
            <person name="Satoh N."/>
            <person name="Nishiyama T."/>
            <person name="Hasebe M."/>
            <person name="Maruyama T."/>
            <person name="Minagawa J."/>
            <person name="Obokata J."/>
            <person name="Shigenobu S."/>
        </authorList>
    </citation>
    <scope>NUCLEOTIDE SEQUENCE [LARGE SCALE GENOMIC DNA]</scope>
</reference>
<dbReference type="EMBL" id="BLXT01005852">
    <property type="protein sequence ID" value="GFO26653.1"/>
    <property type="molecule type" value="Genomic_DNA"/>
</dbReference>
<comment type="caution">
    <text evidence="1">The sequence shown here is derived from an EMBL/GenBank/DDBJ whole genome shotgun (WGS) entry which is preliminary data.</text>
</comment>
<accession>A0AAV4C6N7</accession>
<protein>
    <submittedName>
        <fullName evidence="1">Uncharacterized protein</fullName>
    </submittedName>
</protein>
<proteinExistence type="predicted"/>
<name>A0AAV4C6N7_9GAST</name>
<keyword evidence="2" id="KW-1185">Reference proteome</keyword>
<evidence type="ECO:0000313" key="1">
    <source>
        <dbReference type="EMBL" id="GFO26653.1"/>
    </source>
</evidence>
<organism evidence="1 2">
    <name type="scientific">Plakobranchus ocellatus</name>
    <dbReference type="NCBI Taxonomy" id="259542"/>
    <lineage>
        <taxon>Eukaryota</taxon>
        <taxon>Metazoa</taxon>
        <taxon>Spiralia</taxon>
        <taxon>Lophotrochozoa</taxon>
        <taxon>Mollusca</taxon>
        <taxon>Gastropoda</taxon>
        <taxon>Heterobranchia</taxon>
        <taxon>Euthyneura</taxon>
        <taxon>Panpulmonata</taxon>
        <taxon>Sacoglossa</taxon>
        <taxon>Placobranchoidea</taxon>
        <taxon>Plakobranchidae</taxon>
        <taxon>Plakobranchus</taxon>
    </lineage>
</organism>
<dbReference type="AlphaFoldDB" id="A0AAV4C6N7"/>
<gene>
    <name evidence="1" type="ORF">PoB_005315800</name>
</gene>
<dbReference type="Proteomes" id="UP000735302">
    <property type="component" value="Unassembled WGS sequence"/>
</dbReference>
<sequence>MVEAEQTTSLPRLKPTWKNHSLAHGSKLTLMRSLVTVFFLSACEMLNSLSRTAERHPEYGNEMVGKILNISYLMIYAEGLSSYWNPW</sequence>
<evidence type="ECO:0000313" key="2">
    <source>
        <dbReference type="Proteomes" id="UP000735302"/>
    </source>
</evidence>